<sequence>MVNLSQGDTGHIRLPAPALDAGGSAEAYRGKFAICLCTYFA</sequence>
<dbReference type="Proteomes" id="UP000028681">
    <property type="component" value="Chromosome"/>
</dbReference>
<proteinExistence type="predicted"/>
<organism evidence="1 2">
    <name type="scientific">Edwardsiella anguillarum ET080813</name>
    <dbReference type="NCBI Taxonomy" id="667120"/>
    <lineage>
        <taxon>Bacteria</taxon>
        <taxon>Pseudomonadati</taxon>
        <taxon>Pseudomonadota</taxon>
        <taxon>Gammaproteobacteria</taxon>
        <taxon>Enterobacterales</taxon>
        <taxon>Hafniaceae</taxon>
        <taxon>Edwardsiella</taxon>
    </lineage>
</organism>
<dbReference type="HOGENOM" id="CLU_3269296_0_0_6"/>
<dbReference type="KEGG" id="ete:ETEE_2048"/>
<dbReference type="AlphaFoldDB" id="A0A076LPF0"/>
<gene>
    <name evidence="1" type="ORF">ETEE_2048</name>
</gene>
<name>A0A076LPF0_9GAMM</name>
<evidence type="ECO:0000313" key="1">
    <source>
        <dbReference type="EMBL" id="AIJ08493.1"/>
    </source>
</evidence>
<accession>A0A076LPF0</accession>
<dbReference type="EMBL" id="CP006664">
    <property type="protein sequence ID" value="AIJ08493.1"/>
    <property type="molecule type" value="Genomic_DNA"/>
</dbReference>
<protein>
    <submittedName>
        <fullName evidence="1">Uncharacterized protein</fullName>
    </submittedName>
</protein>
<evidence type="ECO:0000313" key="2">
    <source>
        <dbReference type="Proteomes" id="UP000028681"/>
    </source>
</evidence>
<reference evidence="1 2" key="1">
    <citation type="journal article" date="2012" name="PLoS ONE">
        <title>Edwardsiella comparative phylogenomics reveal the new intra/inter-species taxonomic relationships, virulence evolution and niche adaptation mechanisms.</title>
        <authorList>
            <person name="Yang M."/>
            <person name="Lv Y."/>
            <person name="Xiao J."/>
            <person name="Wu H."/>
            <person name="Zheng H."/>
            <person name="Liu Q."/>
            <person name="Zhang Y."/>
            <person name="Wang Q."/>
        </authorList>
    </citation>
    <scope>NUCLEOTIDE SEQUENCE [LARGE SCALE GENOMIC DNA]</scope>
    <source>
        <strain evidence="2">080813</strain>
    </source>
</reference>